<evidence type="ECO:0000256" key="3">
    <source>
        <dbReference type="ARBA" id="ARBA00022670"/>
    </source>
</evidence>
<organism evidence="8 9">
    <name type="scientific">Caulochytrium protostelioides</name>
    <dbReference type="NCBI Taxonomy" id="1555241"/>
    <lineage>
        <taxon>Eukaryota</taxon>
        <taxon>Fungi</taxon>
        <taxon>Fungi incertae sedis</taxon>
        <taxon>Chytridiomycota</taxon>
        <taxon>Chytridiomycota incertae sedis</taxon>
        <taxon>Chytridiomycetes</taxon>
        <taxon>Caulochytriales</taxon>
        <taxon>Caulochytriaceae</taxon>
        <taxon>Caulochytrium</taxon>
    </lineage>
</organism>
<dbReference type="AlphaFoldDB" id="A0A4V1ISW9"/>
<sequence length="177" mass="19971">FHKLGLDKKLKNKVRWAWWSGEELGLLGSHHYVEDLYANDPEALKKIKISLDWDMIGSPNYIRGIYNGHEAQNPDLRGPSGRIQDLLAEWFHSHDLATTWVEFDGRSDYGPFLNRGIPCGGVFTGAEVIKTEEQRDVFGGMANVAFDPCYHQHCDSLGNVWGPGLDVLEQNARALAY</sequence>
<dbReference type="EMBL" id="ML013535">
    <property type="protein sequence ID" value="RKO95017.1"/>
    <property type="molecule type" value="Genomic_DNA"/>
</dbReference>
<evidence type="ECO:0000256" key="1">
    <source>
        <dbReference type="ARBA" id="ARBA00001947"/>
    </source>
</evidence>
<comment type="similarity">
    <text evidence="2">Belongs to the peptidase M28 family. M28B subfamily.</text>
</comment>
<accession>A0A4V1ISW9</accession>
<protein>
    <recommendedName>
        <fullName evidence="6">Peptide hydrolase</fullName>
        <ecNumber evidence="6">3.4.-.-</ecNumber>
    </recommendedName>
</protein>
<dbReference type="Pfam" id="PF04389">
    <property type="entry name" value="Peptidase_M28"/>
    <property type="match status" value="1"/>
</dbReference>
<comment type="cofactor">
    <cofactor evidence="1">
        <name>Zn(2+)</name>
        <dbReference type="ChEBI" id="CHEBI:29105"/>
    </cofactor>
</comment>
<evidence type="ECO:0000313" key="8">
    <source>
        <dbReference type="EMBL" id="RKO95017.1"/>
    </source>
</evidence>
<evidence type="ECO:0000256" key="2">
    <source>
        <dbReference type="ARBA" id="ARBA00005634"/>
    </source>
</evidence>
<evidence type="ECO:0000313" key="9">
    <source>
        <dbReference type="Proteomes" id="UP000268535"/>
    </source>
</evidence>
<dbReference type="GO" id="GO:0046872">
    <property type="term" value="F:metal ion binding"/>
    <property type="evidence" value="ECO:0007669"/>
    <property type="project" value="UniProtKB-KW"/>
</dbReference>
<dbReference type="PANTHER" id="PTHR12147">
    <property type="entry name" value="METALLOPEPTIDASE M28 FAMILY MEMBER"/>
    <property type="match status" value="1"/>
</dbReference>
<evidence type="ECO:0000259" key="7">
    <source>
        <dbReference type="Pfam" id="PF04389"/>
    </source>
</evidence>
<keyword evidence="6" id="KW-0479">Metal-binding</keyword>
<dbReference type="GO" id="GO:0008235">
    <property type="term" value="F:metalloexopeptidase activity"/>
    <property type="evidence" value="ECO:0007669"/>
    <property type="project" value="InterPro"/>
</dbReference>
<dbReference type="EC" id="3.4.-.-" evidence="6"/>
<feature type="non-terminal residue" evidence="8">
    <location>
        <position position="177"/>
    </location>
</feature>
<reference evidence="9" key="1">
    <citation type="journal article" date="2018" name="Nat. Microbiol.">
        <title>Leveraging single-cell genomics to expand the fungal tree of life.</title>
        <authorList>
            <person name="Ahrendt S.R."/>
            <person name="Quandt C.A."/>
            <person name="Ciobanu D."/>
            <person name="Clum A."/>
            <person name="Salamov A."/>
            <person name="Andreopoulos B."/>
            <person name="Cheng J.F."/>
            <person name="Woyke T."/>
            <person name="Pelin A."/>
            <person name="Henrissat B."/>
            <person name="Reynolds N.K."/>
            <person name="Benny G.L."/>
            <person name="Smith M.E."/>
            <person name="James T.Y."/>
            <person name="Grigoriev I.V."/>
        </authorList>
    </citation>
    <scope>NUCLEOTIDE SEQUENCE [LARGE SCALE GENOMIC DNA]</scope>
    <source>
        <strain evidence="9">ATCC 52028</strain>
    </source>
</reference>
<dbReference type="InterPro" id="IPR045175">
    <property type="entry name" value="M28_fam"/>
</dbReference>
<evidence type="ECO:0000256" key="4">
    <source>
        <dbReference type="ARBA" id="ARBA00022801"/>
    </source>
</evidence>
<keyword evidence="3 6" id="KW-0645">Protease</keyword>
<dbReference type="PANTHER" id="PTHR12147:SF26">
    <property type="entry name" value="PEPTIDASE M28 DOMAIN-CONTAINING PROTEIN"/>
    <property type="match status" value="1"/>
</dbReference>
<feature type="non-terminal residue" evidence="8">
    <location>
        <position position="1"/>
    </location>
</feature>
<evidence type="ECO:0000256" key="5">
    <source>
        <dbReference type="ARBA" id="ARBA00022833"/>
    </source>
</evidence>
<keyword evidence="5 6" id="KW-0862">Zinc</keyword>
<feature type="domain" description="Peptidase M28" evidence="7">
    <location>
        <begin position="8"/>
        <end position="174"/>
    </location>
</feature>
<dbReference type="InterPro" id="IPR007484">
    <property type="entry name" value="Peptidase_M28"/>
</dbReference>
<name>A0A4V1ISW9_9FUNG</name>
<dbReference type="Gene3D" id="3.40.630.10">
    <property type="entry name" value="Zn peptidases"/>
    <property type="match status" value="1"/>
</dbReference>
<dbReference type="Proteomes" id="UP000268535">
    <property type="component" value="Unassembled WGS sequence"/>
</dbReference>
<dbReference type="GO" id="GO:0006508">
    <property type="term" value="P:proteolysis"/>
    <property type="evidence" value="ECO:0007669"/>
    <property type="project" value="UniProtKB-KW"/>
</dbReference>
<keyword evidence="4 6" id="KW-0378">Hydrolase</keyword>
<gene>
    <name evidence="8" type="ORF">CAUPRSCDRAFT_13199</name>
</gene>
<evidence type="ECO:0000256" key="6">
    <source>
        <dbReference type="RuleBase" id="RU361240"/>
    </source>
</evidence>
<dbReference type="SUPFAM" id="SSF53187">
    <property type="entry name" value="Zn-dependent exopeptidases"/>
    <property type="match status" value="1"/>
</dbReference>
<proteinExistence type="inferred from homology"/>